<dbReference type="InterPro" id="IPR036179">
    <property type="entry name" value="Ig-like_dom_sf"/>
</dbReference>
<dbReference type="EMBL" id="AJVK01022989">
    <property type="status" value="NOT_ANNOTATED_CDS"/>
    <property type="molecule type" value="Genomic_DNA"/>
</dbReference>
<keyword evidence="3" id="KW-1185">Reference proteome</keyword>
<accession>A0A1B0D2N2</accession>
<dbReference type="VEuPathDB" id="VectorBase:PPAPM1_005031"/>
<feature type="domain" description="Ig-like" evidence="1">
    <location>
        <begin position="108"/>
        <end position="199"/>
    </location>
</feature>
<dbReference type="VEuPathDB" id="VectorBase:PPAI001605"/>
<dbReference type="Proteomes" id="UP000092462">
    <property type="component" value="Unassembled WGS sequence"/>
</dbReference>
<dbReference type="EnsemblMetazoa" id="PPAI001605-RA">
    <property type="protein sequence ID" value="PPAI001605-PA"/>
    <property type="gene ID" value="PPAI001605"/>
</dbReference>
<dbReference type="PROSITE" id="PS50835">
    <property type="entry name" value="IG_LIKE"/>
    <property type="match status" value="2"/>
</dbReference>
<feature type="domain" description="Ig-like" evidence="1">
    <location>
        <begin position="2"/>
        <end position="103"/>
    </location>
</feature>
<evidence type="ECO:0000259" key="1">
    <source>
        <dbReference type="PROSITE" id="PS50835"/>
    </source>
</evidence>
<dbReference type="Gene3D" id="2.60.40.10">
    <property type="entry name" value="Immunoglobulins"/>
    <property type="match status" value="1"/>
</dbReference>
<dbReference type="InterPro" id="IPR007110">
    <property type="entry name" value="Ig-like_dom"/>
</dbReference>
<evidence type="ECO:0000313" key="3">
    <source>
        <dbReference type="Proteomes" id="UP000092462"/>
    </source>
</evidence>
<proteinExistence type="predicted"/>
<dbReference type="InterPro" id="IPR013783">
    <property type="entry name" value="Ig-like_fold"/>
</dbReference>
<organism evidence="2 3">
    <name type="scientific">Phlebotomus papatasi</name>
    <name type="common">Sandfly</name>
    <dbReference type="NCBI Taxonomy" id="29031"/>
    <lineage>
        <taxon>Eukaryota</taxon>
        <taxon>Metazoa</taxon>
        <taxon>Ecdysozoa</taxon>
        <taxon>Arthropoda</taxon>
        <taxon>Hexapoda</taxon>
        <taxon>Insecta</taxon>
        <taxon>Pterygota</taxon>
        <taxon>Neoptera</taxon>
        <taxon>Endopterygota</taxon>
        <taxon>Diptera</taxon>
        <taxon>Nematocera</taxon>
        <taxon>Psychodoidea</taxon>
        <taxon>Psychodidae</taxon>
        <taxon>Phlebotomus</taxon>
        <taxon>Phlebotomus</taxon>
    </lineage>
</organism>
<dbReference type="AlphaFoldDB" id="A0A1B0D2N2"/>
<name>A0A1B0D2N2_PHLPP</name>
<evidence type="ECO:0000313" key="2">
    <source>
        <dbReference type="EnsemblMetazoa" id="PPAI001605-PA"/>
    </source>
</evidence>
<dbReference type="SUPFAM" id="SSF48726">
    <property type="entry name" value="Immunoglobulin"/>
    <property type="match status" value="1"/>
</dbReference>
<sequence>KPELEEVHATVSANKQNFKKGEEVVVTCRCNGSSHITFDWRYMNQKGKISNGTKVLTSESIHRISDTETEFEAHYKILESSIIICECQGIKDYATSIVSVYLTELNDPVEIFAPIDQPLEQESFEMICAADSANFSETAWYKDNVLLEADNTKTVYTNLSNNSVMRVLKFNWITKNDTGMYECQALEKSPFFSDSDEVKMVNIQRVVKYIDVGERPPENINEEIS</sequence>
<protein>
    <recommendedName>
        <fullName evidence="1">Ig-like domain-containing protein</fullName>
    </recommendedName>
</protein>
<reference evidence="2" key="1">
    <citation type="submission" date="2022-08" db="UniProtKB">
        <authorList>
            <consortium name="EnsemblMetazoa"/>
        </authorList>
    </citation>
    <scope>IDENTIFICATION</scope>
    <source>
        <strain evidence="2">Israel</strain>
    </source>
</reference>